<evidence type="ECO:0000313" key="14">
    <source>
        <dbReference type="Proteomes" id="UP000522720"/>
    </source>
</evidence>
<dbReference type="PANTHER" id="PTHR43738:SF1">
    <property type="entry name" value="HEMIN TRANSPORT SYSTEM PERMEASE PROTEIN HRTB-RELATED"/>
    <property type="match status" value="1"/>
</dbReference>
<dbReference type="GO" id="GO:0005886">
    <property type="term" value="C:plasma membrane"/>
    <property type="evidence" value="ECO:0007669"/>
    <property type="project" value="UniProtKB-SubCell"/>
</dbReference>
<comment type="function">
    <text evidence="10">Part of the ABC transporter complex hrt involved in hemin import. Responsible for the translocation of the substrate across the membrane.</text>
</comment>
<feature type="transmembrane region" description="Helical" evidence="11">
    <location>
        <begin position="280"/>
        <end position="301"/>
    </location>
</feature>
<comment type="caution">
    <text evidence="13">The sequence shown here is derived from an EMBL/GenBank/DDBJ whole genome shotgun (WGS) entry which is preliminary data.</text>
</comment>
<dbReference type="RefSeq" id="WP_168548172.1">
    <property type="nucleotide sequence ID" value="NZ_JAAXPR010000001.1"/>
</dbReference>
<dbReference type="InterPro" id="IPR003838">
    <property type="entry name" value="ABC3_permease_C"/>
</dbReference>
<reference evidence="13 14" key="1">
    <citation type="submission" date="2020-04" db="EMBL/GenBank/DDBJ databases">
        <title>MicrobeNet Type strains.</title>
        <authorList>
            <person name="Nicholson A.C."/>
        </authorList>
    </citation>
    <scope>NUCLEOTIDE SEQUENCE [LARGE SCALE GENOMIC DNA]</scope>
    <source>
        <strain evidence="13 14">CCUG 69612</strain>
    </source>
</reference>
<protein>
    <recommendedName>
        <fullName evidence="4">Putative hemin transport system permease protein HrtB</fullName>
    </recommendedName>
</protein>
<keyword evidence="7 11" id="KW-0812">Transmembrane</keyword>
<accession>A0A7X6MXQ1</accession>
<evidence type="ECO:0000256" key="3">
    <source>
        <dbReference type="ARBA" id="ARBA00011131"/>
    </source>
</evidence>
<dbReference type="Pfam" id="PF02687">
    <property type="entry name" value="FtsX"/>
    <property type="match status" value="1"/>
</dbReference>
<evidence type="ECO:0000256" key="1">
    <source>
        <dbReference type="ARBA" id="ARBA00004651"/>
    </source>
</evidence>
<evidence type="ECO:0000256" key="2">
    <source>
        <dbReference type="ARBA" id="ARBA00008697"/>
    </source>
</evidence>
<feature type="domain" description="ABC3 transporter permease C-terminal" evidence="12">
    <location>
        <begin position="240"/>
        <end position="351"/>
    </location>
</feature>
<evidence type="ECO:0000256" key="11">
    <source>
        <dbReference type="SAM" id="Phobius"/>
    </source>
</evidence>
<keyword evidence="8 11" id="KW-1133">Transmembrane helix</keyword>
<evidence type="ECO:0000256" key="6">
    <source>
        <dbReference type="ARBA" id="ARBA00022475"/>
    </source>
</evidence>
<evidence type="ECO:0000313" key="13">
    <source>
        <dbReference type="EMBL" id="NKZ19408.1"/>
    </source>
</evidence>
<keyword evidence="9 11" id="KW-0472">Membrane</keyword>
<name>A0A7X6MXQ1_9STRE</name>
<gene>
    <name evidence="13" type="ORF">HF992_00820</name>
</gene>
<sequence>MFLAIEEMKQNKLRYGLILGLLVLVAYLVFFLTGLAYGLMQQNRAAVDKWQADTIFLSTEANKLLAPSIMDEALVDQVKAEEKASLFFRSGVVWAENNPVSDENKERVAVFGVDAATFLMPSIIEGRGFEKENEAVVALELLEELDLSIGDQLALGESDKELTVVGITDRAAYGVAPVVYLSQSMFKTIYQKGQPMNLASAIVVRGEVTSYPEDSLEQLDIPAFIDKLPGYTAQNLTFAFMIGFLVVIAAVVIGIFIFVLTTQKAPIFGLMKIQGLSTPYIASSVLGQTLVLAGLGTGIGLGLTLLSSLVLPSAVPFEHNWLFYSGISGGLILFALLGALFSVGAIVKVDPLEHIG</sequence>
<dbReference type="AlphaFoldDB" id="A0A7X6MXQ1"/>
<evidence type="ECO:0000256" key="8">
    <source>
        <dbReference type="ARBA" id="ARBA00022989"/>
    </source>
</evidence>
<evidence type="ECO:0000256" key="5">
    <source>
        <dbReference type="ARBA" id="ARBA00022448"/>
    </source>
</evidence>
<feature type="transmembrane region" description="Helical" evidence="11">
    <location>
        <begin position="238"/>
        <end position="260"/>
    </location>
</feature>
<evidence type="ECO:0000256" key="7">
    <source>
        <dbReference type="ARBA" id="ARBA00022692"/>
    </source>
</evidence>
<evidence type="ECO:0000256" key="9">
    <source>
        <dbReference type="ARBA" id="ARBA00023136"/>
    </source>
</evidence>
<feature type="transmembrane region" description="Helical" evidence="11">
    <location>
        <begin position="321"/>
        <end position="347"/>
    </location>
</feature>
<comment type="subunit">
    <text evidence="3">The complex is composed of two ATP-binding proteins (HrtA), two transmembrane proteins (HrtB) and a solute-binding protein.</text>
</comment>
<comment type="subcellular location">
    <subcellularLocation>
        <location evidence="1">Cell membrane</location>
        <topology evidence="1">Multi-pass membrane protein</topology>
    </subcellularLocation>
</comment>
<proteinExistence type="inferred from homology"/>
<dbReference type="PANTHER" id="PTHR43738">
    <property type="entry name" value="ABC TRANSPORTER, MEMBRANE PROTEIN"/>
    <property type="match status" value="1"/>
</dbReference>
<comment type="similarity">
    <text evidence="2">Belongs to the ABC-4 integral membrane protein family. HrtB subfamily.</text>
</comment>
<keyword evidence="5" id="KW-0813">Transport</keyword>
<dbReference type="Proteomes" id="UP000522720">
    <property type="component" value="Unassembled WGS sequence"/>
</dbReference>
<keyword evidence="6" id="KW-1003">Cell membrane</keyword>
<evidence type="ECO:0000256" key="10">
    <source>
        <dbReference type="ARBA" id="ARBA00024973"/>
    </source>
</evidence>
<keyword evidence="14" id="KW-1185">Reference proteome</keyword>
<dbReference type="InterPro" id="IPR051125">
    <property type="entry name" value="ABC-4/HrtB_transporter"/>
</dbReference>
<evidence type="ECO:0000256" key="4">
    <source>
        <dbReference type="ARBA" id="ARBA00016962"/>
    </source>
</evidence>
<evidence type="ECO:0000259" key="12">
    <source>
        <dbReference type="Pfam" id="PF02687"/>
    </source>
</evidence>
<dbReference type="EMBL" id="JAAXPR010000001">
    <property type="protein sequence ID" value="NKZ19408.1"/>
    <property type="molecule type" value="Genomic_DNA"/>
</dbReference>
<feature type="transmembrane region" description="Helical" evidence="11">
    <location>
        <begin position="15"/>
        <end position="40"/>
    </location>
</feature>
<organism evidence="13 14">
    <name type="scientific">Streptococcus ovuberis</name>
    <dbReference type="NCBI Taxonomy" id="1936207"/>
    <lineage>
        <taxon>Bacteria</taxon>
        <taxon>Bacillati</taxon>
        <taxon>Bacillota</taxon>
        <taxon>Bacilli</taxon>
        <taxon>Lactobacillales</taxon>
        <taxon>Streptococcaceae</taxon>
        <taxon>Streptococcus</taxon>
    </lineage>
</organism>